<dbReference type="PANTHER" id="PTHR23236:SF25">
    <property type="entry name" value="RNA-BINDING PROTEIN 34"/>
    <property type="match status" value="1"/>
</dbReference>
<protein>
    <recommendedName>
        <fullName evidence="4">Nucleolar protein 12</fullName>
    </recommendedName>
</protein>
<feature type="region of interest" description="Disordered" evidence="8">
    <location>
        <begin position="1"/>
        <end position="158"/>
    </location>
</feature>
<dbReference type="FunCoup" id="W2RLC5">
    <property type="interactions" value="738"/>
</dbReference>
<dbReference type="STRING" id="1220924.W2RLC5"/>
<evidence type="ECO:0000256" key="7">
    <source>
        <dbReference type="PROSITE-ProRule" id="PRU00176"/>
    </source>
</evidence>
<dbReference type="InterPro" id="IPR000504">
    <property type="entry name" value="RRM_dom"/>
</dbReference>
<comment type="function">
    <text evidence="1">Involved in pre-25S rRNA processing.</text>
</comment>
<dbReference type="SUPFAM" id="SSF54928">
    <property type="entry name" value="RNA-binding domain, RBD"/>
    <property type="match status" value="1"/>
</dbReference>
<dbReference type="GO" id="GO:0005730">
    <property type="term" value="C:nucleolus"/>
    <property type="evidence" value="ECO:0007669"/>
    <property type="project" value="UniProtKB-SubCell"/>
</dbReference>
<keyword evidence="5 7" id="KW-0694">RNA-binding</keyword>
<proteinExistence type="inferred from homology"/>
<feature type="compositionally biased region" description="Acidic residues" evidence="8">
    <location>
        <begin position="71"/>
        <end position="83"/>
    </location>
</feature>
<dbReference type="eggNOG" id="KOG0118">
    <property type="taxonomic scope" value="Eukaryota"/>
</dbReference>
<evidence type="ECO:0000256" key="5">
    <source>
        <dbReference type="ARBA" id="ARBA00022884"/>
    </source>
</evidence>
<keyword evidence="6" id="KW-0539">Nucleus</keyword>
<dbReference type="InterPro" id="IPR012677">
    <property type="entry name" value="Nucleotide-bd_a/b_plait_sf"/>
</dbReference>
<feature type="region of interest" description="Disordered" evidence="8">
    <location>
        <begin position="395"/>
        <end position="500"/>
    </location>
</feature>
<dbReference type="GO" id="GO:0019843">
    <property type="term" value="F:rRNA binding"/>
    <property type="evidence" value="ECO:0007669"/>
    <property type="project" value="TreeGrafter"/>
</dbReference>
<dbReference type="SMART" id="SM00360">
    <property type="entry name" value="RRM"/>
    <property type="match status" value="1"/>
</dbReference>
<reference evidence="10 11" key="1">
    <citation type="submission" date="2013-03" db="EMBL/GenBank/DDBJ databases">
        <title>The Genome Sequence of Phialophora europaea CBS 101466.</title>
        <authorList>
            <consortium name="The Broad Institute Genomics Platform"/>
            <person name="Cuomo C."/>
            <person name="de Hoog S."/>
            <person name="Gorbushina A."/>
            <person name="Walker B."/>
            <person name="Young S.K."/>
            <person name="Zeng Q."/>
            <person name="Gargeya S."/>
            <person name="Fitzgerald M."/>
            <person name="Haas B."/>
            <person name="Abouelleil A."/>
            <person name="Allen A.W."/>
            <person name="Alvarado L."/>
            <person name="Arachchi H.M."/>
            <person name="Berlin A.M."/>
            <person name="Chapman S.B."/>
            <person name="Gainer-Dewar J."/>
            <person name="Goldberg J."/>
            <person name="Griggs A."/>
            <person name="Gujja S."/>
            <person name="Hansen M."/>
            <person name="Howarth C."/>
            <person name="Imamovic A."/>
            <person name="Ireland A."/>
            <person name="Larimer J."/>
            <person name="McCowan C."/>
            <person name="Murphy C."/>
            <person name="Pearson M."/>
            <person name="Poon T.W."/>
            <person name="Priest M."/>
            <person name="Roberts A."/>
            <person name="Saif S."/>
            <person name="Shea T."/>
            <person name="Sisk P."/>
            <person name="Sykes S."/>
            <person name="Wortman J."/>
            <person name="Nusbaum C."/>
            <person name="Birren B."/>
        </authorList>
    </citation>
    <scope>NUCLEOTIDE SEQUENCE [LARGE SCALE GENOMIC DNA]</scope>
    <source>
        <strain evidence="10 11">CBS 101466</strain>
    </source>
</reference>
<evidence type="ECO:0000313" key="11">
    <source>
        <dbReference type="Proteomes" id="UP000030752"/>
    </source>
</evidence>
<evidence type="ECO:0000256" key="6">
    <source>
        <dbReference type="ARBA" id="ARBA00023242"/>
    </source>
</evidence>
<gene>
    <name evidence="10" type="ORF">HMPREF1541_08273</name>
</gene>
<organism evidence="10 11">
    <name type="scientific">Cyphellophora europaea (strain CBS 101466)</name>
    <name type="common">Phialophora europaea</name>
    <dbReference type="NCBI Taxonomy" id="1220924"/>
    <lineage>
        <taxon>Eukaryota</taxon>
        <taxon>Fungi</taxon>
        <taxon>Dikarya</taxon>
        <taxon>Ascomycota</taxon>
        <taxon>Pezizomycotina</taxon>
        <taxon>Eurotiomycetes</taxon>
        <taxon>Chaetothyriomycetidae</taxon>
        <taxon>Chaetothyriales</taxon>
        <taxon>Cyphellophoraceae</taxon>
        <taxon>Cyphellophora</taxon>
    </lineage>
</organism>
<dbReference type="PROSITE" id="PS50102">
    <property type="entry name" value="RRM"/>
    <property type="match status" value="1"/>
</dbReference>
<comment type="subcellular location">
    <subcellularLocation>
        <location evidence="2">Nucleus</location>
        <location evidence="2">Nucleolus</location>
    </subcellularLocation>
</comment>
<feature type="compositionally biased region" description="Basic residues" evidence="8">
    <location>
        <begin position="491"/>
        <end position="500"/>
    </location>
</feature>
<dbReference type="AlphaFoldDB" id="W2RLC5"/>
<feature type="compositionally biased region" description="Basic residues" evidence="8">
    <location>
        <begin position="469"/>
        <end position="482"/>
    </location>
</feature>
<dbReference type="RefSeq" id="XP_008720814.1">
    <property type="nucleotide sequence ID" value="XM_008722592.1"/>
</dbReference>
<dbReference type="GO" id="GO:0000463">
    <property type="term" value="P:maturation of LSU-rRNA from tricistronic rRNA transcript (SSU-rRNA, 5.8S rRNA, LSU-rRNA)"/>
    <property type="evidence" value="ECO:0007669"/>
    <property type="project" value="TreeGrafter"/>
</dbReference>
<dbReference type="EMBL" id="KB822724">
    <property type="protein sequence ID" value="ETN37282.1"/>
    <property type="molecule type" value="Genomic_DNA"/>
</dbReference>
<dbReference type="VEuPathDB" id="FungiDB:HMPREF1541_08273"/>
<dbReference type="OrthoDB" id="442677at2759"/>
<comment type="similarity">
    <text evidence="3">Belongs to the RRM RBM34 family.</text>
</comment>
<dbReference type="Pfam" id="PF00076">
    <property type="entry name" value="RRM_1"/>
    <property type="match status" value="1"/>
</dbReference>
<evidence type="ECO:0000256" key="3">
    <source>
        <dbReference type="ARBA" id="ARBA00007077"/>
    </source>
</evidence>
<dbReference type="Gene3D" id="3.30.70.330">
    <property type="match status" value="1"/>
</dbReference>
<feature type="compositionally biased region" description="Basic and acidic residues" evidence="8">
    <location>
        <begin position="44"/>
        <end position="57"/>
    </location>
</feature>
<dbReference type="HOGENOM" id="CLU_006468_2_0_1"/>
<evidence type="ECO:0000313" key="10">
    <source>
        <dbReference type="EMBL" id="ETN37282.1"/>
    </source>
</evidence>
<keyword evidence="11" id="KW-1185">Reference proteome</keyword>
<evidence type="ECO:0000256" key="1">
    <source>
        <dbReference type="ARBA" id="ARBA00002475"/>
    </source>
</evidence>
<dbReference type="GeneID" id="19975612"/>
<sequence>MGKKSSKATKQVESKDQPTVSGSSTAFDPTLSSLFASSLGPVKVPEKPVTKPIKESRQSVTPPELPTPEETPSDSESSSEPDDLQASKARVKRDEERPRKRRRVDNEELEDVYFRRLAKEEERDLQQRQEQQDDGDEVSDSPSNDLEDLSENESEAGVASVLPVHESLTGAKAQELADETKRTIFLSNVSTTAIKDKASKKALLTLLESAIPKDTSDKIESIRFRSTPYASGTGPKRAAFATKALMDETAASTHAYVVLSTEIAAKAIAAKLNGSVVLDRHLHIDQLGAPSQTVHRRCVFVGNLPFVDEETLEANDEENPRKRPKAKMRADAEEGLWRTFAKAGKVENVRMVRDKATRIGKGFAYVQFADENAVEAALLMNDKKFPPLLPRKLRVMRAKKPATKPTSNAKRPQARNRRNEVQGRGKAVQKSRDRDATKGKGLRGGNQAKGIVFEGYRASKPVAKDKVSKSKPKKRPVNRSAKRGAEFKAGGGKKKRDMKK</sequence>
<name>W2RLC5_CYPE1</name>
<dbReference type="PANTHER" id="PTHR23236">
    <property type="entry name" value="EUKARYOTIC TRANSLATION INITIATION FACTOR 4B/4H"/>
    <property type="match status" value="1"/>
</dbReference>
<dbReference type="InParanoid" id="W2RLC5"/>
<evidence type="ECO:0000256" key="4">
    <source>
        <dbReference type="ARBA" id="ARBA00015520"/>
    </source>
</evidence>
<feature type="domain" description="RRM" evidence="9">
    <location>
        <begin position="297"/>
        <end position="400"/>
    </location>
</feature>
<feature type="compositionally biased region" description="Basic and acidic residues" evidence="8">
    <location>
        <begin position="112"/>
        <end position="131"/>
    </location>
</feature>
<dbReference type="InterPro" id="IPR035979">
    <property type="entry name" value="RBD_domain_sf"/>
</dbReference>
<evidence type="ECO:0000256" key="2">
    <source>
        <dbReference type="ARBA" id="ARBA00004604"/>
    </source>
</evidence>
<evidence type="ECO:0000256" key="8">
    <source>
        <dbReference type="SAM" id="MobiDB-lite"/>
    </source>
</evidence>
<evidence type="ECO:0000259" key="9">
    <source>
        <dbReference type="PROSITE" id="PS50102"/>
    </source>
</evidence>
<dbReference type="Proteomes" id="UP000030752">
    <property type="component" value="Unassembled WGS sequence"/>
</dbReference>
<accession>W2RLC5</accession>
<feature type="compositionally biased region" description="Acidic residues" evidence="8">
    <location>
        <begin position="132"/>
        <end position="154"/>
    </location>
</feature>
<feature type="compositionally biased region" description="Polar residues" evidence="8">
    <location>
        <begin position="17"/>
        <end position="36"/>
    </location>
</feature>